<comment type="caution">
    <text evidence="2">The sequence shown here is derived from an EMBL/GenBank/DDBJ whole genome shotgun (WGS) entry which is preliminary data.</text>
</comment>
<evidence type="ECO:0000313" key="2">
    <source>
        <dbReference type="EMBL" id="KAK3581311.1"/>
    </source>
</evidence>
<evidence type="ECO:0000313" key="3">
    <source>
        <dbReference type="Proteomes" id="UP001195483"/>
    </source>
</evidence>
<name>A0AAE0VKU4_9BIVA</name>
<dbReference type="EMBL" id="JAEAOA010001942">
    <property type="protein sequence ID" value="KAK3581311.1"/>
    <property type="molecule type" value="Genomic_DNA"/>
</dbReference>
<reference evidence="2" key="3">
    <citation type="submission" date="2023-05" db="EMBL/GenBank/DDBJ databases">
        <authorList>
            <person name="Smith C.H."/>
        </authorList>
    </citation>
    <scope>NUCLEOTIDE SEQUENCE</scope>
    <source>
        <strain evidence="2">CHS0354</strain>
        <tissue evidence="2">Mantle</tissue>
    </source>
</reference>
<keyword evidence="3" id="KW-1185">Reference proteome</keyword>
<organism evidence="2 3">
    <name type="scientific">Potamilus streckersoni</name>
    <dbReference type="NCBI Taxonomy" id="2493646"/>
    <lineage>
        <taxon>Eukaryota</taxon>
        <taxon>Metazoa</taxon>
        <taxon>Spiralia</taxon>
        <taxon>Lophotrochozoa</taxon>
        <taxon>Mollusca</taxon>
        <taxon>Bivalvia</taxon>
        <taxon>Autobranchia</taxon>
        <taxon>Heteroconchia</taxon>
        <taxon>Palaeoheterodonta</taxon>
        <taxon>Unionida</taxon>
        <taxon>Unionoidea</taxon>
        <taxon>Unionidae</taxon>
        <taxon>Ambleminae</taxon>
        <taxon>Lampsilini</taxon>
        <taxon>Potamilus</taxon>
    </lineage>
</organism>
<dbReference type="Proteomes" id="UP001195483">
    <property type="component" value="Unassembled WGS sequence"/>
</dbReference>
<accession>A0AAE0VKU4</accession>
<feature type="compositionally biased region" description="Polar residues" evidence="1">
    <location>
        <begin position="39"/>
        <end position="51"/>
    </location>
</feature>
<proteinExistence type="predicted"/>
<reference evidence="2" key="2">
    <citation type="journal article" date="2021" name="Genome Biol. Evol.">
        <title>Developing a high-quality reference genome for a parasitic bivalve with doubly uniparental inheritance (Bivalvia: Unionida).</title>
        <authorList>
            <person name="Smith C.H."/>
        </authorList>
    </citation>
    <scope>NUCLEOTIDE SEQUENCE</scope>
    <source>
        <strain evidence="2">CHS0354</strain>
        <tissue evidence="2">Mantle</tissue>
    </source>
</reference>
<gene>
    <name evidence="2" type="ORF">CHS0354_033051</name>
</gene>
<dbReference type="AlphaFoldDB" id="A0AAE0VKU4"/>
<feature type="region of interest" description="Disordered" evidence="1">
    <location>
        <begin position="32"/>
        <end position="51"/>
    </location>
</feature>
<reference evidence="2" key="1">
    <citation type="journal article" date="2021" name="Genome Biol. Evol.">
        <title>A High-Quality Reference Genome for a Parasitic Bivalve with Doubly Uniparental Inheritance (Bivalvia: Unionida).</title>
        <authorList>
            <person name="Smith C.H."/>
        </authorList>
    </citation>
    <scope>NUCLEOTIDE SEQUENCE</scope>
    <source>
        <strain evidence="2">CHS0354</strain>
    </source>
</reference>
<evidence type="ECO:0000256" key="1">
    <source>
        <dbReference type="SAM" id="MobiDB-lite"/>
    </source>
</evidence>
<sequence length="84" mass="9834">MLFREKTEPIQHPIKRNKTMTLTDLLHEIKDKEEEPQTTEEGLNFQDSQENGTIVIARTRQYSDLSQPSKVEFGEDQVCSRLQK</sequence>
<protein>
    <submittedName>
        <fullName evidence="2">Uncharacterized protein</fullName>
    </submittedName>
</protein>